<keyword evidence="1" id="KW-0805">Transcription regulation</keyword>
<dbReference type="Pfam" id="PF12833">
    <property type="entry name" value="HTH_18"/>
    <property type="match status" value="1"/>
</dbReference>
<evidence type="ECO:0000259" key="4">
    <source>
        <dbReference type="PROSITE" id="PS01124"/>
    </source>
</evidence>
<evidence type="ECO:0000313" key="6">
    <source>
        <dbReference type="Proteomes" id="UP001623661"/>
    </source>
</evidence>
<dbReference type="PROSITE" id="PS01124">
    <property type="entry name" value="HTH_ARAC_FAMILY_2"/>
    <property type="match status" value="1"/>
</dbReference>
<dbReference type="InterPro" id="IPR037923">
    <property type="entry name" value="HTH-like"/>
</dbReference>
<dbReference type="EMBL" id="JBJHZY010000001">
    <property type="protein sequence ID" value="MFL0267475.1"/>
    <property type="molecule type" value="Genomic_DNA"/>
</dbReference>
<dbReference type="Proteomes" id="UP001623661">
    <property type="component" value="Unassembled WGS sequence"/>
</dbReference>
<evidence type="ECO:0000256" key="3">
    <source>
        <dbReference type="ARBA" id="ARBA00023163"/>
    </source>
</evidence>
<dbReference type="RefSeq" id="WP_406764078.1">
    <property type="nucleotide sequence ID" value="NZ_JBJHZY010000001.1"/>
</dbReference>
<dbReference type="InterPro" id="IPR018060">
    <property type="entry name" value="HTH_AraC"/>
</dbReference>
<dbReference type="InterPro" id="IPR003313">
    <property type="entry name" value="AraC-bd"/>
</dbReference>
<protein>
    <submittedName>
        <fullName evidence="5">AraC family transcriptional regulator</fullName>
    </submittedName>
</protein>
<dbReference type="Gene3D" id="2.60.120.10">
    <property type="entry name" value="Jelly Rolls"/>
    <property type="match status" value="1"/>
</dbReference>
<name>A0ABW8TR65_9CLOT</name>
<dbReference type="SUPFAM" id="SSF51215">
    <property type="entry name" value="Regulatory protein AraC"/>
    <property type="match status" value="1"/>
</dbReference>
<keyword evidence="3" id="KW-0804">Transcription</keyword>
<dbReference type="InterPro" id="IPR014710">
    <property type="entry name" value="RmlC-like_jellyroll"/>
</dbReference>
<feature type="domain" description="HTH araC/xylS-type" evidence="4">
    <location>
        <begin position="183"/>
        <end position="281"/>
    </location>
</feature>
<evidence type="ECO:0000256" key="2">
    <source>
        <dbReference type="ARBA" id="ARBA00023125"/>
    </source>
</evidence>
<dbReference type="SUPFAM" id="SSF46689">
    <property type="entry name" value="Homeodomain-like"/>
    <property type="match status" value="2"/>
</dbReference>
<comment type="caution">
    <text evidence="5">The sequence shown here is derived from an EMBL/GenBank/DDBJ whole genome shotgun (WGS) entry which is preliminary data.</text>
</comment>
<proteinExistence type="predicted"/>
<dbReference type="PANTHER" id="PTHR43280">
    <property type="entry name" value="ARAC-FAMILY TRANSCRIPTIONAL REGULATOR"/>
    <property type="match status" value="1"/>
</dbReference>
<keyword evidence="6" id="KW-1185">Reference proteome</keyword>
<sequence>MSNTLFEFKLNEINEIDKIHVKFLYIAKAKYEEDWHSTMHTHSFTELFYVVNGSGSFKIETNEFTVKENDLVIVNPHVAHTESSKDSNPLEYIVIGLDGLSLMIDSTEDESREINSYSIYNYSRYKHEVLSYMNNLLYEVQQKDQYYEAICQNLLEVLIFNVKRRTKSNLVLSPTKDINKECAFIKNYIDVHYSSDLNLDNLASITHMNKYYLIHVFRKFMLTSPIDYLIEKRTTVSKFLLETTEYSMEQISEIVGFTSQSYFNQTFKKRVGMSPTKYRNLYNTKKNKNSS</sequence>
<dbReference type="Pfam" id="PF02311">
    <property type="entry name" value="AraC_binding"/>
    <property type="match status" value="1"/>
</dbReference>
<dbReference type="InterPro" id="IPR020449">
    <property type="entry name" value="Tscrpt_reg_AraC-type_HTH"/>
</dbReference>
<accession>A0ABW8TR65</accession>
<dbReference type="InterPro" id="IPR009057">
    <property type="entry name" value="Homeodomain-like_sf"/>
</dbReference>
<organism evidence="5 6">
    <name type="scientific">Candidatus Clostridium radicumherbarum</name>
    <dbReference type="NCBI Taxonomy" id="3381662"/>
    <lineage>
        <taxon>Bacteria</taxon>
        <taxon>Bacillati</taxon>
        <taxon>Bacillota</taxon>
        <taxon>Clostridia</taxon>
        <taxon>Eubacteriales</taxon>
        <taxon>Clostridiaceae</taxon>
        <taxon>Clostridium</taxon>
    </lineage>
</organism>
<gene>
    <name evidence="5" type="ORF">ACJDUH_05105</name>
</gene>
<dbReference type="SMART" id="SM00342">
    <property type="entry name" value="HTH_ARAC"/>
    <property type="match status" value="1"/>
</dbReference>
<evidence type="ECO:0000256" key="1">
    <source>
        <dbReference type="ARBA" id="ARBA00023015"/>
    </source>
</evidence>
<dbReference type="PANTHER" id="PTHR43280:SF28">
    <property type="entry name" value="HTH-TYPE TRANSCRIPTIONAL ACTIVATOR RHAS"/>
    <property type="match status" value="1"/>
</dbReference>
<evidence type="ECO:0000313" key="5">
    <source>
        <dbReference type="EMBL" id="MFL0267475.1"/>
    </source>
</evidence>
<keyword evidence="2" id="KW-0238">DNA-binding</keyword>
<dbReference type="Gene3D" id="1.10.10.60">
    <property type="entry name" value="Homeodomain-like"/>
    <property type="match status" value="2"/>
</dbReference>
<dbReference type="PRINTS" id="PR00032">
    <property type="entry name" value="HTHARAC"/>
</dbReference>
<dbReference type="CDD" id="cd02208">
    <property type="entry name" value="cupin_RmlC-like"/>
    <property type="match status" value="1"/>
</dbReference>
<reference evidence="5 6" key="1">
    <citation type="submission" date="2024-11" db="EMBL/GenBank/DDBJ databases">
        <authorList>
            <person name="Heng Y.C."/>
            <person name="Lim A.C.H."/>
            <person name="Lee J.K.Y."/>
            <person name="Kittelmann S."/>
        </authorList>
    </citation>
    <scope>NUCLEOTIDE SEQUENCE [LARGE SCALE GENOMIC DNA]</scope>
    <source>
        <strain evidence="5 6">WILCCON 0202</strain>
    </source>
</reference>